<dbReference type="PANTHER" id="PTHR15036:SF49">
    <property type="entry name" value="AXOTACTIN"/>
    <property type="match status" value="1"/>
</dbReference>
<feature type="domain" description="F5/8 type C" evidence="16">
    <location>
        <begin position="1"/>
        <end position="115"/>
    </location>
</feature>
<name>A0A2G8KFG9_STIJA</name>
<comment type="subcellular location">
    <subcellularLocation>
        <location evidence="1">Cell junction</location>
        <location evidence="1">Paranodal septate junction</location>
    </subcellularLocation>
    <subcellularLocation>
        <location evidence="2">Membrane</location>
        <topology evidence="2">Single-pass type I membrane protein</topology>
    </subcellularLocation>
</comment>
<evidence type="ECO:0000256" key="8">
    <source>
        <dbReference type="ARBA" id="ARBA00022737"/>
    </source>
</evidence>
<dbReference type="Gene3D" id="2.60.120.1000">
    <property type="match status" value="1"/>
</dbReference>
<dbReference type="OrthoDB" id="26719at2759"/>
<feature type="domain" description="Laminin G" evidence="17">
    <location>
        <begin position="119"/>
        <end position="312"/>
    </location>
</feature>
<dbReference type="PROSITE" id="PS51406">
    <property type="entry name" value="FIBRINOGEN_C_2"/>
    <property type="match status" value="1"/>
</dbReference>
<protein>
    <submittedName>
        <fullName evidence="20">Putative contactin-associated protein-like 2</fullName>
    </submittedName>
</protein>
<dbReference type="InterPro" id="IPR003585">
    <property type="entry name" value="Neurexin-like"/>
</dbReference>
<keyword evidence="12 13" id="KW-1015">Disulfide bond</keyword>
<feature type="domain" description="Fibrinogen C-terminal" evidence="19">
    <location>
        <begin position="532"/>
        <end position="581"/>
    </location>
</feature>
<evidence type="ECO:0000256" key="3">
    <source>
        <dbReference type="ARBA" id="ARBA00010241"/>
    </source>
</evidence>
<dbReference type="Pfam" id="PF02210">
    <property type="entry name" value="Laminin_G_2"/>
    <property type="match status" value="4"/>
</dbReference>
<evidence type="ECO:0000256" key="14">
    <source>
        <dbReference type="PROSITE-ProRule" id="PRU00122"/>
    </source>
</evidence>
<dbReference type="GO" id="GO:0033010">
    <property type="term" value="C:paranodal junction"/>
    <property type="evidence" value="ECO:0007669"/>
    <property type="project" value="UniProtKB-SubCell"/>
</dbReference>
<feature type="domain" description="EGF-like" evidence="18">
    <location>
        <begin position="905"/>
        <end position="941"/>
    </location>
</feature>
<dbReference type="SMART" id="SM00179">
    <property type="entry name" value="EGF_CA"/>
    <property type="match status" value="2"/>
</dbReference>
<dbReference type="AlphaFoldDB" id="A0A2G8KFG9"/>
<keyword evidence="11 15" id="KW-0472">Membrane</keyword>
<dbReference type="InterPro" id="IPR013320">
    <property type="entry name" value="ConA-like_dom_sf"/>
</dbReference>
<dbReference type="SMART" id="SM00282">
    <property type="entry name" value="LamG"/>
    <property type="match status" value="4"/>
</dbReference>
<dbReference type="SMART" id="SM00181">
    <property type="entry name" value="EGF"/>
    <property type="match status" value="2"/>
</dbReference>
<dbReference type="PROSITE" id="PS00022">
    <property type="entry name" value="EGF_1"/>
    <property type="match status" value="1"/>
</dbReference>
<keyword evidence="9" id="KW-0965">Cell junction</keyword>
<dbReference type="InterPro" id="IPR000421">
    <property type="entry name" value="FA58C"/>
</dbReference>
<dbReference type="SUPFAM" id="SSF49785">
    <property type="entry name" value="Galactose-binding domain-like"/>
    <property type="match status" value="1"/>
</dbReference>
<evidence type="ECO:0000259" key="19">
    <source>
        <dbReference type="PROSITE" id="PS51406"/>
    </source>
</evidence>
<dbReference type="InterPro" id="IPR000742">
    <property type="entry name" value="EGF"/>
</dbReference>
<evidence type="ECO:0000259" key="18">
    <source>
        <dbReference type="PROSITE" id="PS50026"/>
    </source>
</evidence>
<keyword evidence="7" id="KW-0732">Signal</keyword>
<keyword evidence="10 15" id="KW-1133">Transmembrane helix</keyword>
<evidence type="ECO:0000256" key="1">
    <source>
        <dbReference type="ARBA" id="ARBA00004403"/>
    </source>
</evidence>
<dbReference type="PROSITE" id="PS50026">
    <property type="entry name" value="EGF_3"/>
    <property type="match status" value="2"/>
</dbReference>
<keyword evidence="5" id="KW-0597">Phosphoprotein</keyword>
<feature type="disulfide bond" evidence="14">
    <location>
        <begin position="877"/>
        <end position="904"/>
    </location>
</feature>
<evidence type="ECO:0000256" key="11">
    <source>
        <dbReference type="ARBA" id="ARBA00023136"/>
    </source>
</evidence>
<feature type="domain" description="EGF-like" evidence="18">
    <location>
        <begin position="497"/>
        <end position="533"/>
    </location>
</feature>
<dbReference type="Pfam" id="PF00008">
    <property type="entry name" value="EGF"/>
    <property type="match status" value="1"/>
</dbReference>
<dbReference type="PANTHER" id="PTHR15036">
    <property type="entry name" value="PIKACHURIN-LIKE PROTEIN"/>
    <property type="match status" value="1"/>
</dbReference>
<accession>A0A2G8KFG9</accession>
<evidence type="ECO:0000256" key="6">
    <source>
        <dbReference type="ARBA" id="ARBA00022692"/>
    </source>
</evidence>
<dbReference type="CDD" id="cd00110">
    <property type="entry name" value="LamG"/>
    <property type="match status" value="4"/>
</dbReference>
<dbReference type="Gene3D" id="2.60.120.260">
    <property type="entry name" value="Galactose-binding domain-like"/>
    <property type="match status" value="1"/>
</dbReference>
<comment type="similarity">
    <text evidence="3">Belongs to the neurexin family.</text>
</comment>
<feature type="disulfide bond" evidence="13">
    <location>
        <begin position="523"/>
        <end position="532"/>
    </location>
</feature>
<evidence type="ECO:0000256" key="7">
    <source>
        <dbReference type="ARBA" id="ARBA00022729"/>
    </source>
</evidence>
<dbReference type="Gene3D" id="2.60.120.200">
    <property type="match status" value="4"/>
</dbReference>
<dbReference type="PROSITE" id="PS50022">
    <property type="entry name" value="FA58C_3"/>
    <property type="match status" value="1"/>
</dbReference>
<reference evidence="20 21" key="1">
    <citation type="journal article" date="2017" name="PLoS Biol.">
        <title>The sea cucumber genome provides insights into morphological evolution and visceral regeneration.</title>
        <authorList>
            <person name="Zhang X."/>
            <person name="Sun L."/>
            <person name="Yuan J."/>
            <person name="Sun Y."/>
            <person name="Gao Y."/>
            <person name="Zhang L."/>
            <person name="Li S."/>
            <person name="Dai H."/>
            <person name="Hamel J.F."/>
            <person name="Liu C."/>
            <person name="Yu Y."/>
            <person name="Liu S."/>
            <person name="Lin W."/>
            <person name="Guo K."/>
            <person name="Jin S."/>
            <person name="Xu P."/>
            <person name="Storey K.B."/>
            <person name="Huan P."/>
            <person name="Zhang T."/>
            <person name="Zhou Y."/>
            <person name="Zhang J."/>
            <person name="Lin C."/>
            <person name="Li X."/>
            <person name="Xing L."/>
            <person name="Huo D."/>
            <person name="Sun M."/>
            <person name="Wang L."/>
            <person name="Mercier A."/>
            <person name="Li F."/>
            <person name="Yang H."/>
            <person name="Xiang J."/>
        </authorList>
    </citation>
    <scope>NUCLEOTIDE SEQUENCE [LARGE SCALE GENOMIC DNA]</scope>
    <source>
        <strain evidence="20">Shaxun</strain>
        <tissue evidence="20">Muscle</tissue>
    </source>
</reference>
<evidence type="ECO:0000313" key="21">
    <source>
        <dbReference type="Proteomes" id="UP000230750"/>
    </source>
</evidence>
<feature type="domain" description="Laminin G" evidence="17">
    <location>
        <begin position="319"/>
        <end position="495"/>
    </location>
</feature>
<dbReference type="EMBL" id="MRZV01000624">
    <property type="protein sequence ID" value="PIK46736.1"/>
    <property type="molecule type" value="Genomic_DNA"/>
</dbReference>
<keyword evidence="8" id="KW-0677">Repeat</keyword>
<dbReference type="SUPFAM" id="SSF49899">
    <property type="entry name" value="Concanavalin A-like lectins/glucanases"/>
    <property type="match status" value="4"/>
</dbReference>
<keyword evidence="4 13" id="KW-0245">EGF-like domain</keyword>
<sequence length="1153" mass="128047">MHTQLVVGDGGWYPSEQNDKQNLTIDLIFTTNLTGIATQGATSGGYAQEVSAVVLHGWRKWRFNRENSRTKIFKGNTGTNQVTKHTLKEPIQVKMVRFNPTKFDDLGMRVEVYGCYDNLSLANFNGSSYIRYNAEGENSIQTEQEYITFRFRTDKPDGILFHAFGTSGDYLLFQLLNSKLVVTLNLGNSHVSDGDSWIEGGSLLDDNQWHLVAYKRNIQHLKLTVDGATVTNYTNGQYMKLDLTQRLYIGGTEFVGRKELMTSQPFVGCIQRLLMSNRLEEKSLEFALDFMAEVYRGVKTQISTAGEITNKCQGTSTTVSVTFPETESHLVWPRSDSQSNKFKVQFQFRTFERSTYMVYNRLDFAGLGMILVGLRDTSLVVIIHNRQDSPITVPAGYNLNDGLWHHVLVDISSTLIRVSLDGVLTNVDRVLSFTSSQYYHLGGTASLTLSETFDLPGFRGCMKDIYIGETKLNLHQALSESIPGVDAVNVEIDSCGLQDWCSPNPCEHGGECTPEWDSFRCTCTGHYTGATCHTSSVEQSCEEIGSSGTFFIDPDGSGPMGAVQVDCEIDDGDNIWTVMNHDAEDDEDVPSGSVEPGSFDRAITYRHVPMEHMMNIIDNAHYCEQTVHYTCNSAKLLNSPAGDPYGWWVDRHGSHIYSWGDAHVNSRKCACGMTRTCSDPNKFCNCDADVSNGLMDEGTISDKDLLPVTRLQFGDVDQGNSASFRLGKLRCRGDANLEDAVTFRTEEAHLSLPVQMTREGALDVSFQFKTTTSQSVLLSAEGHERTFFQVELHSPTEVVLRFDFGEEVVISHRSNEPVNDDEWRTIRMNLDKKEVTLQVDSDTKLSQALINGHREFKLESDIFVGTTPHQTDGFVGCIRKLQINGETFNLGHASLLAQEVVEGCSGHCSVDPCLFGGRCIEGYSGFSCNCSNTHAEGERCSKEVGAAMGSSSSIDYTLPVSLRQASDVDNITVGFTTSGSSGVLMRIENDGARYQQISIESGALSYKYKLTEGLEKSLRVSQHNFGDDRHHFVYVVRSTTEVTLKVDEYPIQRATIDSAVSFTPGRLIVGAAKTVPDAGSVLAPGDKATIAVVIILLLLAFIVLVFLITTYMHRHKGDYITNEARGCEFAQDPDMALMLSDPRHCSKKKEYYF</sequence>
<evidence type="ECO:0000256" key="9">
    <source>
        <dbReference type="ARBA" id="ARBA00022949"/>
    </source>
</evidence>
<dbReference type="InterPro" id="IPR050372">
    <property type="entry name" value="Neurexin-related_CASP"/>
</dbReference>
<evidence type="ECO:0000256" key="13">
    <source>
        <dbReference type="PROSITE-ProRule" id="PRU00076"/>
    </source>
</evidence>
<evidence type="ECO:0000256" key="12">
    <source>
        <dbReference type="ARBA" id="ARBA00023157"/>
    </source>
</evidence>
<proteinExistence type="inferred from homology"/>
<dbReference type="InterPro" id="IPR001881">
    <property type="entry name" value="EGF-like_Ca-bd_dom"/>
</dbReference>
<comment type="caution">
    <text evidence="13">Lacks conserved residue(s) required for the propagation of feature annotation.</text>
</comment>
<dbReference type="InterPro" id="IPR001791">
    <property type="entry name" value="Laminin_G"/>
</dbReference>
<evidence type="ECO:0000256" key="10">
    <source>
        <dbReference type="ARBA" id="ARBA00022989"/>
    </source>
</evidence>
<evidence type="ECO:0000256" key="2">
    <source>
        <dbReference type="ARBA" id="ARBA00004479"/>
    </source>
</evidence>
<dbReference type="Pfam" id="PF00754">
    <property type="entry name" value="F5_F8_type_C"/>
    <property type="match status" value="1"/>
</dbReference>
<dbReference type="GO" id="GO:0016020">
    <property type="term" value="C:membrane"/>
    <property type="evidence" value="ECO:0007669"/>
    <property type="project" value="UniProtKB-SubCell"/>
</dbReference>
<evidence type="ECO:0000256" key="15">
    <source>
        <dbReference type="SAM" id="Phobius"/>
    </source>
</evidence>
<dbReference type="Gene3D" id="2.10.25.10">
    <property type="entry name" value="Laminin"/>
    <property type="match status" value="1"/>
</dbReference>
<dbReference type="SMART" id="SM00294">
    <property type="entry name" value="4.1m"/>
    <property type="match status" value="1"/>
</dbReference>
<dbReference type="InterPro" id="IPR008979">
    <property type="entry name" value="Galactose-bd-like_sf"/>
</dbReference>
<dbReference type="GO" id="GO:0005509">
    <property type="term" value="F:calcium ion binding"/>
    <property type="evidence" value="ECO:0007669"/>
    <property type="project" value="InterPro"/>
</dbReference>
<organism evidence="20 21">
    <name type="scientific">Stichopus japonicus</name>
    <name type="common">Sea cucumber</name>
    <dbReference type="NCBI Taxonomy" id="307972"/>
    <lineage>
        <taxon>Eukaryota</taxon>
        <taxon>Metazoa</taxon>
        <taxon>Echinodermata</taxon>
        <taxon>Eleutherozoa</taxon>
        <taxon>Echinozoa</taxon>
        <taxon>Holothuroidea</taxon>
        <taxon>Aspidochirotacea</taxon>
        <taxon>Aspidochirotida</taxon>
        <taxon>Stichopodidae</taxon>
        <taxon>Apostichopus</taxon>
    </lineage>
</organism>
<dbReference type="Proteomes" id="UP000230750">
    <property type="component" value="Unassembled WGS sequence"/>
</dbReference>
<dbReference type="CDD" id="cd00054">
    <property type="entry name" value="EGF_CA"/>
    <property type="match status" value="2"/>
</dbReference>
<dbReference type="SUPFAM" id="SSF56496">
    <property type="entry name" value="Fibrinogen C-terminal domain-like"/>
    <property type="match status" value="1"/>
</dbReference>
<evidence type="ECO:0000256" key="5">
    <source>
        <dbReference type="ARBA" id="ARBA00022553"/>
    </source>
</evidence>
<gene>
    <name evidence="20" type="ORF">BSL78_16400</name>
</gene>
<keyword evidence="21" id="KW-1185">Reference proteome</keyword>
<evidence type="ECO:0000313" key="20">
    <source>
        <dbReference type="EMBL" id="PIK46736.1"/>
    </source>
</evidence>
<feature type="domain" description="Laminin G" evidence="17">
    <location>
        <begin position="739"/>
        <end position="904"/>
    </location>
</feature>
<dbReference type="InterPro" id="IPR036056">
    <property type="entry name" value="Fibrinogen-like_C"/>
</dbReference>
<evidence type="ECO:0000256" key="4">
    <source>
        <dbReference type="ARBA" id="ARBA00022536"/>
    </source>
</evidence>
<dbReference type="PROSITE" id="PS50025">
    <property type="entry name" value="LAM_G_DOMAIN"/>
    <property type="match status" value="3"/>
</dbReference>
<feature type="transmembrane region" description="Helical" evidence="15">
    <location>
        <begin position="1088"/>
        <end position="1108"/>
    </location>
</feature>
<dbReference type="InterPro" id="IPR002181">
    <property type="entry name" value="Fibrinogen_a/b/g_C_dom"/>
</dbReference>
<evidence type="ECO:0000259" key="16">
    <source>
        <dbReference type="PROSITE" id="PS50022"/>
    </source>
</evidence>
<keyword evidence="6 15" id="KW-0812">Transmembrane</keyword>
<dbReference type="STRING" id="307972.A0A2G8KFG9"/>
<dbReference type="SUPFAM" id="SSF57196">
    <property type="entry name" value="EGF/Laminin"/>
    <property type="match status" value="1"/>
</dbReference>
<comment type="caution">
    <text evidence="20">The sequence shown here is derived from an EMBL/GenBank/DDBJ whole genome shotgun (WGS) entry which is preliminary data.</text>
</comment>
<evidence type="ECO:0000259" key="17">
    <source>
        <dbReference type="PROSITE" id="PS50025"/>
    </source>
</evidence>